<evidence type="ECO:0000313" key="5">
    <source>
        <dbReference type="EMBL" id="VFR50029.1"/>
    </source>
</evidence>
<dbReference type="CDD" id="cd03293">
    <property type="entry name" value="ABC_NrtD_SsuB_transporters"/>
    <property type="match status" value="1"/>
</dbReference>
<protein>
    <submittedName>
        <fullName evidence="5">Alkanesulfonates ABC transporter ATP-binding protein / Sulfonate ABC transporter, ATP-binding subunit SsuB</fullName>
    </submittedName>
</protein>
<feature type="domain" description="ABC transporter" evidence="4">
    <location>
        <begin position="12"/>
        <end position="239"/>
    </location>
</feature>
<keyword evidence="3 5" id="KW-0067">ATP-binding</keyword>
<evidence type="ECO:0000259" key="4">
    <source>
        <dbReference type="PROSITE" id="PS50893"/>
    </source>
</evidence>
<evidence type="ECO:0000256" key="3">
    <source>
        <dbReference type="ARBA" id="ARBA00022840"/>
    </source>
</evidence>
<dbReference type="GO" id="GO:0016887">
    <property type="term" value="F:ATP hydrolysis activity"/>
    <property type="evidence" value="ECO:0007669"/>
    <property type="project" value="InterPro"/>
</dbReference>
<dbReference type="InterPro" id="IPR003593">
    <property type="entry name" value="AAA+_ATPase"/>
</dbReference>
<dbReference type="PANTHER" id="PTHR42788">
    <property type="entry name" value="TAURINE IMPORT ATP-BINDING PROTEIN-RELATED"/>
    <property type="match status" value="1"/>
</dbReference>
<dbReference type="AlphaFoldDB" id="A0A484RLB0"/>
<dbReference type="PROSITE" id="PS50893">
    <property type="entry name" value="ABC_TRANSPORTER_2"/>
    <property type="match status" value="1"/>
</dbReference>
<dbReference type="Pfam" id="PF00005">
    <property type="entry name" value="ABC_tran"/>
    <property type="match status" value="1"/>
</dbReference>
<gene>
    <name evidence="5" type="ORF">BER1_2685</name>
    <name evidence="6" type="ORF">BER2_2647</name>
</gene>
<proteinExistence type="predicted"/>
<dbReference type="InterPro" id="IPR027417">
    <property type="entry name" value="P-loop_NTPase"/>
</dbReference>
<keyword evidence="1" id="KW-0813">Transport</keyword>
<evidence type="ECO:0000256" key="2">
    <source>
        <dbReference type="ARBA" id="ARBA00022741"/>
    </source>
</evidence>
<dbReference type="Gene3D" id="3.40.50.300">
    <property type="entry name" value="P-loop containing nucleotide triphosphate hydrolases"/>
    <property type="match status" value="1"/>
</dbReference>
<accession>A0A484RLB0</accession>
<sequence>MGSAFPSVVPALAVDGVGFAYGGLPVLDKLSFHVAPGEAVALLGPSGCGKSTVLNLLAGFIAPDTGSVRVDGVPVQGPGPDRGMVFQSYALFDWMTVGENIAFSLRCAGRSRTEQRAAARDMAALVGLAGFESAYPYQLSGGMRQRCSLARVLAAKPRVMLMDEPFAAVDVQTREKLQEEILRIQAATGTTIVFVTHSIDEAVFVGHRVLLFGARGQAPRAFSVDLPAPRSQKRNRLHPDFLALRNQIYQAMHEDA</sequence>
<evidence type="ECO:0000256" key="1">
    <source>
        <dbReference type="ARBA" id="ARBA00022448"/>
    </source>
</evidence>
<dbReference type="GO" id="GO:0005524">
    <property type="term" value="F:ATP binding"/>
    <property type="evidence" value="ECO:0007669"/>
    <property type="project" value="UniProtKB-KW"/>
</dbReference>
<dbReference type="InterPro" id="IPR050166">
    <property type="entry name" value="ABC_transporter_ATP-bind"/>
</dbReference>
<organism evidence="5">
    <name type="scientific">plant metagenome</name>
    <dbReference type="NCBI Taxonomy" id="1297885"/>
    <lineage>
        <taxon>unclassified sequences</taxon>
        <taxon>metagenomes</taxon>
        <taxon>organismal metagenomes</taxon>
    </lineage>
</organism>
<keyword evidence="2" id="KW-0547">Nucleotide-binding</keyword>
<dbReference type="PANTHER" id="PTHR42788:SF13">
    <property type="entry name" value="ALIPHATIC SULFONATES IMPORT ATP-BINDING PROTEIN SSUB"/>
    <property type="match status" value="1"/>
</dbReference>
<dbReference type="EMBL" id="CAADIE010000035">
    <property type="protein sequence ID" value="VFR50029.1"/>
    <property type="molecule type" value="Genomic_DNA"/>
</dbReference>
<dbReference type="SMART" id="SM00382">
    <property type="entry name" value="AAA"/>
    <property type="match status" value="1"/>
</dbReference>
<dbReference type="SUPFAM" id="SSF52540">
    <property type="entry name" value="P-loop containing nucleoside triphosphate hydrolases"/>
    <property type="match status" value="1"/>
</dbReference>
<dbReference type="InterPro" id="IPR003439">
    <property type="entry name" value="ABC_transporter-like_ATP-bd"/>
</dbReference>
<evidence type="ECO:0000313" key="6">
    <source>
        <dbReference type="EMBL" id="VFR50450.1"/>
    </source>
</evidence>
<name>A0A484RLB0_9ZZZZ</name>
<reference evidence="5" key="1">
    <citation type="submission" date="2019-03" db="EMBL/GenBank/DDBJ databases">
        <authorList>
            <person name="Danneels B."/>
        </authorList>
    </citation>
    <scope>NUCLEOTIDE SEQUENCE</scope>
</reference>
<dbReference type="EMBL" id="CAADIH010000034">
    <property type="protein sequence ID" value="VFR50450.1"/>
    <property type="molecule type" value="Genomic_DNA"/>
</dbReference>